<reference evidence="2" key="1">
    <citation type="submission" date="2016-10" db="EMBL/GenBank/DDBJ databases">
        <title>Sequence of Gallionella enrichment culture.</title>
        <authorList>
            <person name="Poehlein A."/>
            <person name="Muehling M."/>
            <person name="Daniel R."/>
        </authorList>
    </citation>
    <scope>NUCLEOTIDE SEQUENCE</scope>
</reference>
<dbReference type="EMBL" id="MLJW01000367">
    <property type="protein sequence ID" value="OIQ88584.1"/>
    <property type="molecule type" value="Genomic_DNA"/>
</dbReference>
<feature type="region of interest" description="Disordered" evidence="1">
    <location>
        <begin position="28"/>
        <end position="79"/>
    </location>
</feature>
<evidence type="ECO:0000256" key="1">
    <source>
        <dbReference type="SAM" id="MobiDB-lite"/>
    </source>
</evidence>
<evidence type="ECO:0000313" key="2">
    <source>
        <dbReference type="EMBL" id="OIQ88584.1"/>
    </source>
</evidence>
<protein>
    <submittedName>
        <fullName evidence="2">Uncharacterized protein</fullName>
    </submittedName>
</protein>
<name>A0A1J5QYB1_9ZZZZ</name>
<gene>
    <name evidence="2" type="ORF">GALL_295630</name>
</gene>
<organism evidence="2">
    <name type="scientific">mine drainage metagenome</name>
    <dbReference type="NCBI Taxonomy" id="410659"/>
    <lineage>
        <taxon>unclassified sequences</taxon>
        <taxon>metagenomes</taxon>
        <taxon>ecological metagenomes</taxon>
    </lineage>
</organism>
<dbReference type="AlphaFoldDB" id="A0A1J5QYB1"/>
<comment type="caution">
    <text evidence="2">The sequence shown here is derived from an EMBL/GenBank/DDBJ whole genome shotgun (WGS) entry which is preliminary data.</text>
</comment>
<sequence length="79" mass="9071">MQQQHLQEDLRRALQVAAHALHQRFRPGLTAGQLADRRGVTPRLHAAEPADEPEQQQQHTERQRQAGAYRQKVHRAVPV</sequence>
<proteinExistence type="predicted"/>
<accession>A0A1J5QYB1</accession>